<organism evidence="3 4">
    <name type="scientific">Halorhodospira halochloris</name>
    <name type="common">Ectothiorhodospira halochloris</name>
    <dbReference type="NCBI Taxonomy" id="1052"/>
    <lineage>
        <taxon>Bacteria</taxon>
        <taxon>Pseudomonadati</taxon>
        <taxon>Pseudomonadota</taxon>
        <taxon>Gammaproteobacteria</taxon>
        <taxon>Chromatiales</taxon>
        <taxon>Ectothiorhodospiraceae</taxon>
        <taxon>Halorhodospira</taxon>
    </lineage>
</organism>
<dbReference type="PROSITE" id="PS00922">
    <property type="entry name" value="TRANSGLYCOSYLASE"/>
    <property type="match status" value="1"/>
</dbReference>
<dbReference type="RefSeq" id="WP_096408252.1">
    <property type="nucleotide sequence ID" value="NZ_AP017372.2"/>
</dbReference>
<dbReference type="GO" id="GO:0008932">
    <property type="term" value="F:lytic endotransglycosylase activity"/>
    <property type="evidence" value="ECO:0007669"/>
    <property type="project" value="TreeGrafter"/>
</dbReference>
<dbReference type="InterPro" id="IPR000189">
    <property type="entry name" value="Transglyc_AS"/>
</dbReference>
<dbReference type="PANTHER" id="PTHR33734">
    <property type="entry name" value="LYSM DOMAIN-CONTAINING GPI-ANCHORED PROTEIN 2"/>
    <property type="match status" value="1"/>
</dbReference>
<sequence>MKRTALGALVTITMAGCASFESYEITHDFKPPEQDSTAQPDWITQLDQESIDLALGPPFDLVPEFDYQPGHYSSTVPDYPMDIWQRLREGFQLEAENNSRIEQQKQLFKGRNSYFNALARRAEPYLYYILDEIEERDMPTEVVALAVVESAFQPFAYSHGRAAGVWQFIPSTGRIFGLEMNYWYDGRRDIVASTEAALDYLDRLAETFDGDWLLAMAAYNAGQGNVRAAQQRARAAGKEPSYWNLQLPSETMAYVPRILAIRDIIQEPEEYQVSLPPITNEQRIRIVEADHQIDLALAAEWADISIDRLYLLNPGYNRWATAPEGPHRLVLPKEEADRLEAELAKMDRDELVEWRRHEVSSGETLSHIARQYNINVDLIQEINGLHDHSLRTGDTLYVPVSSRPPSEYSLSAANRLRALQQRNRAGERREHIVQPGETLWDISRSYNVSVRQLASWNGMAPGDTLRPNQKLVVWVDGEAIQAGADSPSQRKQTITYTVRRGDSLARIAQRFNVRVSDIKRTNDIAEGSYLQPGQRLRIEVDVTQQGANL</sequence>
<dbReference type="Gene3D" id="3.10.350.10">
    <property type="entry name" value="LysM domain"/>
    <property type="match status" value="3"/>
</dbReference>
<dbReference type="Pfam" id="PF01464">
    <property type="entry name" value="SLT"/>
    <property type="match status" value="1"/>
</dbReference>
<dbReference type="InterPro" id="IPR036779">
    <property type="entry name" value="LysM_dom_sf"/>
</dbReference>
<dbReference type="EMBL" id="AP017372">
    <property type="protein sequence ID" value="BAU57339.1"/>
    <property type="molecule type" value="Genomic_DNA"/>
</dbReference>
<dbReference type="SUPFAM" id="SSF53955">
    <property type="entry name" value="Lysozyme-like"/>
    <property type="match status" value="1"/>
</dbReference>
<dbReference type="AlphaFoldDB" id="A0A0X8XBZ0"/>
<evidence type="ECO:0000313" key="4">
    <source>
        <dbReference type="Proteomes" id="UP000218890"/>
    </source>
</evidence>
<dbReference type="SUPFAM" id="SSF54106">
    <property type="entry name" value="LysM domain"/>
    <property type="match status" value="3"/>
</dbReference>
<evidence type="ECO:0000259" key="2">
    <source>
        <dbReference type="PROSITE" id="PS51782"/>
    </source>
</evidence>
<dbReference type="InterPro" id="IPR023346">
    <property type="entry name" value="Lysozyme-like_dom_sf"/>
</dbReference>
<dbReference type="CDD" id="cd00118">
    <property type="entry name" value="LysM"/>
    <property type="match status" value="3"/>
</dbReference>
<evidence type="ECO:0000313" key="3">
    <source>
        <dbReference type="EMBL" id="BAU57339.1"/>
    </source>
</evidence>
<dbReference type="PROSITE" id="PS51257">
    <property type="entry name" value="PROKAR_LIPOPROTEIN"/>
    <property type="match status" value="1"/>
</dbReference>
<dbReference type="Pfam" id="PF01476">
    <property type="entry name" value="LysM"/>
    <property type="match status" value="3"/>
</dbReference>
<dbReference type="Proteomes" id="UP000218890">
    <property type="component" value="Chromosome"/>
</dbReference>
<dbReference type="SMART" id="SM00257">
    <property type="entry name" value="LysM"/>
    <property type="match status" value="3"/>
</dbReference>
<dbReference type="OrthoDB" id="9815002at2"/>
<dbReference type="InterPro" id="IPR018392">
    <property type="entry name" value="LysM"/>
</dbReference>
<feature type="domain" description="LysM" evidence="2">
    <location>
        <begin position="355"/>
        <end position="398"/>
    </location>
</feature>
<dbReference type="InterPro" id="IPR008258">
    <property type="entry name" value="Transglycosylase_SLT_dom_1"/>
</dbReference>
<proteinExistence type="inferred from homology"/>
<dbReference type="PROSITE" id="PS51782">
    <property type="entry name" value="LYSM"/>
    <property type="match status" value="3"/>
</dbReference>
<feature type="domain" description="LysM" evidence="2">
    <location>
        <begin position="429"/>
        <end position="473"/>
    </location>
</feature>
<gene>
    <name evidence="3" type="ORF">HH1059_06520</name>
</gene>
<keyword evidence="4" id="KW-1185">Reference proteome</keyword>
<dbReference type="GO" id="GO:0000270">
    <property type="term" value="P:peptidoglycan metabolic process"/>
    <property type="evidence" value="ECO:0007669"/>
    <property type="project" value="InterPro"/>
</dbReference>
<comment type="similarity">
    <text evidence="1">Belongs to the transglycosylase Slt family.</text>
</comment>
<dbReference type="PANTHER" id="PTHR33734:SF22">
    <property type="entry name" value="MEMBRANE-BOUND LYTIC MUREIN TRANSGLYCOSYLASE D"/>
    <property type="match status" value="1"/>
</dbReference>
<accession>A0A0X8XBZ0</accession>
<feature type="domain" description="LysM" evidence="2">
    <location>
        <begin position="494"/>
        <end position="538"/>
    </location>
</feature>
<evidence type="ECO:0000256" key="1">
    <source>
        <dbReference type="ARBA" id="ARBA00007734"/>
    </source>
</evidence>
<reference evidence="3" key="1">
    <citation type="submission" date="2016-02" db="EMBL/GenBank/DDBJ databases">
        <title>Halorhodospira halochloris DSM-1059 complete genome, version 2.</title>
        <authorList>
            <person name="Tsukatani Y."/>
        </authorList>
    </citation>
    <scope>NUCLEOTIDE SEQUENCE</scope>
    <source>
        <strain evidence="3">DSM 1059</strain>
    </source>
</reference>
<name>A0A0X8XBZ0_HALHR</name>
<dbReference type="CDD" id="cd16894">
    <property type="entry name" value="MltD-like"/>
    <property type="match status" value="1"/>
</dbReference>
<protein>
    <submittedName>
        <fullName evidence="3">Membrane-bound lytic murein transglycosylase D</fullName>
    </submittedName>
</protein>
<dbReference type="GO" id="GO:0016020">
    <property type="term" value="C:membrane"/>
    <property type="evidence" value="ECO:0007669"/>
    <property type="project" value="InterPro"/>
</dbReference>
<dbReference type="KEGG" id="hhk:HH1059_06520"/>
<dbReference type="Gene3D" id="1.10.530.10">
    <property type="match status" value="1"/>
</dbReference>